<evidence type="ECO:0000313" key="3">
    <source>
        <dbReference type="EMBL" id="GAC15010.1"/>
    </source>
</evidence>
<keyword evidence="4" id="KW-1185">Reference proteome</keyword>
<dbReference type="Gene3D" id="3.90.930.50">
    <property type="match status" value="1"/>
</dbReference>
<organism evidence="3 4">
    <name type="scientific">Aliiglaciecola lipolytica E3</name>
    <dbReference type="NCBI Taxonomy" id="1127673"/>
    <lineage>
        <taxon>Bacteria</taxon>
        <taxon>Pseudomonadati</taxon>
        <taxon>Pseudomonadota</taxon>
        <taxon>Gammaproteobacteria</taxon>
        <taxon>Alteromonadales</taxon>
        <taxon>Alteromonadaceae</taxon>
        <taxon>Aliiglaciecola</taxon>
    </lineage>
</organism>
<dbReference type="Gene3D" id="1.10.150.690">
    <property type="entry name" value="DUF2063"/>
    <property type="match status" value="1"/>
</dbReference>
<protein>
    <submittedName>
        <fullName evidence="3">Uncharacterized protein</fullName>
    </submittedName>
</protein>
<proteinExistence type="predicted"/>
<dbReference type="InterPro" id="IPR018640">
    <property type="entry name" value="DUF2063"/>
</dbReference>
<dbReference type="OrthoDB" id="4146344at2"/>
<dbReference type="STRING" id="1127673.GLIP_2384"/>
<feature type="domain" description="NGO1945-like C-terminal" evidence="2">
    <location>
        <begin position="150"/>
        <end position="237"/>
    </location>
</feature>
<dbReference type="AlphaFoldDB" id="K6YUQ3"/>
<feature type="domain" description="Putative DNA-binding" evidence="1">
    <location>
        <begin position="7"/>
        <end position="92"/>
    </location>
</feature>
<evidence type="ECO:0000313" key="4">
    <source>
        <dbReference type="Proteomes" id="UP000006334"/>
    </source>
</evidence>
<evidence type="ECO:0000259" key="1">
    <source>
        <dbReference type="Pfam" id="PF09836"/>
    </source>
</evidence>
<dbReference type="Pfam" id="PF09836">
    <property type="entry name" value="DUF2063"/>
    <property type="match status" value="1"/>
</dbReference>
<gene>
    <name evidence="3" type="ORF">GLIP_2384</name>
</gene>
<dbReference type="RefSeq" id="WP_008844815.1">
    <property type="nucleotide sequence ID" value="NZ_BAEN01000045.1"/>
</dbReference>
<comment type="caution">
    <text evidence="3">The sequence shown here is derived from an EMBL/GenBank/DDBJ whole genome shotgun (WGS) entry which is preliminary data.</text>
</comment>
<dbReference type="Proteomes" id="UP000006334">
    <property type="component" value="Unassembled WGS sequence"/>
</dbReference>
<evidence type="ECO:0000259" key="2">
    <source>
        <dbReference type="Pfam" id="PF22106"/>
    </source>
</evidence>
<sequence length="248" mass="28589">MKSFHQKQAEFSESIRNSNQSKGLANVEKRRLVVYQELLFNNILGFLSNGFPVLASIYGKEKWLALAKRFFKTHQCTSPYFVEINREFLEYLSNEHTISETDPTFLLELAHYEWLELAVSTKKTYQHAKQWDGKEVVDNICLSDSVEIASYRYPVHEISKTFQPSEPSDPIFIIVYRNTAFKIGFNVINNVTAHLITLLQQPGAHTLKSVTEQMLTAMPQIPQQHTIQGTKQTIEKLLEQQVLLIPID</sequence>
<dbReference type="eggNOG" id="COG3219">
    <property type="taxonomic scope" value="Bacteria"/>
</dbReference>
<dbReference type="Pfam" id="PF22106">
    <property type="entry name" value="NGO1945_C"/>
    <property type="match status" value="1"/>
</dbReference>
<accession>K6YUQ3</accession>
<dbReference type="InterPro" id="IPR054098">
    <property type="entry name" value="NGO1945-like_C"/>
</dbReference>
<name>K6YUQ3_9ALTE</name>
<dbReference type="EMBL" id="BAEN01000045">
    <property type="protein sequence ID" value="GAC15010.1"/>
    <property type="molecule type" value="Genomic_DNA"/>
</dbReference>
<dbReference type="InterPro" id="IPR044922">
    <property type="entry name" value="DUF2063_N_sf"/>
</dbReference>
<reference evidence="3 4" key="1">
    <citation type="journal article" date="2017" name="Antonie Van Leeuwenhoek">
        <title>Rhizobium rhizosphaerae sp. nov., a novel species isolated from rice rhizosphere.</title>
        <authorList>
            <person name="Zhao J.J."/>
            <person name="Zhang J."/>
            <person name="Zhang R.J."/>
            <person name="Zhang C.W."/>
            <person name="Yin H.Q."/>
            <person name="Zhang X.X."/>
        </authorList>
    </citation>
    <scope>NUCLEOTIDE SEQUENCE [LARGE SCALE GENOMIC DNA]</scope>
    <source>
        <strain evidence="3 4">E3</strain>
    </source>
</reference>